<dbReference type="AlphaFoldDB" id="A0A1G7MX08"/>
<name>A0A1G7MX08_CHIFI</name>
<gene>
    <name evidence="1" type="ORF">SAMN04488121_102584</name>
</gene>
<dbReference type="Proteomes" id="UP000199045">
    <property type="component" value="Unassembled WGS sequence"/>
</dbReference>
<evidence type="ECO:0000313" key="1">
    <source>
        <dbReference type="EMBL" id="SDF66196.1"/>
    </source>
</evidence>
<accession>A0A1G7MX08</accession>
<sequence>MAIVKDNILMQLVRGTLGKHYIIYERNGQIIMAVKRGPSRKKPTQKQGTLSAIPAYSSICQHRLF</sequence>
<protein>
    <submittedName>
        <fullName evidence="1">Uncharacterized protein</fullName>
    </submittedName>
</protein>
<evidence type="ECO:0000313" key="2">
    <source>
        <dbReference type="Proteomes" id="UP000199045"/>
    </source>
</evidence>
<proteinExistence type="predicted"/>
<dbReference type="STRING" id="104663.SAMN04488121_102584"/>
<dbReference type="EMBL" id="FNBN01000002">
    <property type="protein sequence ID" value="SDF66196.1"/>
    <property type="molecule type" value="Genomic_DNA"/>
</dbReference>
<reference evidence="1 2" key="1">
    <citation type="submission" date="2016-10" db="EMBL/GenBank/DDBJ databases">
        <authorList>
            <person name="de Groot N.N."/>
        </authorList>
    </citation>
    <scope>NUCLEOTIDE SEQUENCE [LARGE SCALE GENOMIC DNA]</scope>
    <source>
        <strain evidence="1 2">DSM 527</strain>
    </source>
</reference>
<organism evidence="1 2">
    <name type="scientific">Chitinophaga filiformis</name>
    <name type="common">Myxococcus filiformis</name>
    <name type="synonym">Flexibacter filiformis</name>
    <dbReference type="NCBI Taxonomy" id="104663"/>
    <lineage>
        <taxon>Bacteria</taxon>
        <taxon>Pseudomonadati</taxon>
        <taxon>Bacteroidota</taxon>
        <taxon>Chitinophagia</taxon>
        <taxon>Chitinophagales</taxon>
        <taxon>Chitinophagaceae</taxon>
        <taxon>Chitinophaga</taxon>
    </lineage>
</organism>